<protein>
    <submittedName>
        <fullName evidence="2">Glycosyltransferase family 2 protein</fullName>
    </submittedName>
</protein>
<evidence type="ECO:0000259" key="1">
    <source>
        <dbReference type="Pfam" id="PF00535"/>
    </source>
</evidence>
<dbReference type="Pfam" id="PF00535">
    <property type="entry name" value="Glycos_transf_2"/>
    <property type="match status" value="1"/>
</dbReference>
<gene>
    <name evidence="3" type="ORF">DW658_07075</name>
    <name evidence="2" type="ORF">DXD84_06110</name>
</gene>
<organism evidence="2 4">
    <name type="scientific">Dorea formicigenerans</name>
    <dbReference type="NCBI Taxonomy" id="39486"/>
    <lineage>
        <taxon>Bacteria</taxon>
        <taxon>Bacillati</taxon>
        <taxon>Bacillota</taxon>
        <taxon>Clostridia</taxon>
        <taxon>Lachnospirales</taxon>
        <taxon>Lachnospiraceae</taxon>
        <taxon>Dorea</taxon>
    </lineage>
</organism>
<comment type="caution">
    <text evidence="2">The sequence shown here is derived from an EMBL/GenBank/DDBJ whole genome shotgun (WGS) entry which is preliminary data.</text>
</comment>
<accession>A0A3E4F7H4</accession>
<dbReference type="PANTHER" id="PTHR22916">
    <property type="entry name" value="GLYCOSYLTRANSFERASE"/>
    <property type="match status" value="1"/>
</dbReference>
<dbReference type="CDD" id="cd00761">
    <property type="entry name" value="Glyco_tranf_GTA_type"/>
    <property type="match status" value="1"/>
</dbReference>
<dbReference type="Proteomes" id="UP000285666">
    <property type="component" value="Unassembled WGS sequence"/>
</dbReference>
<sequence>MVKVSVIIPIYNVEKYLKRCLQSVVRQTYVDYEVICVNDCSPDNSQFIIDEYEKRYPQLIKSYINEENLGLGKTREVGINNSNGQYLMFIDSDDYIAPDYIETYYNAMQKGKYDVVIGGYTRDLEGKLKKHFAKHSIWSLATYPIACAKMYKKEFLLKNQVKFSTIRCGEDIYFSMALYCANPQYKVIDYCGYHYYYNRESITGSMNYEKNHEKFIVSIFNEFMENYDIYNLKMKDRKVIEYVYIANMVNALITYGHGGGIRRMKEKYEYWIKDMKKRFPQYRKNPYVGILKPKGQTWKIKLGVGLIGDLEKIHCAKPLLYIISLV</sequence>
<dbReference type="InterPro" id="IPR001173">
    <property type="entry name" value="Glyco_trans_2-like"/>
</dbReference>
<keyword evidence="2" id="KW-0808">Transferase</keyword>
<dbReference type="RefSeq" id="WP_117494814.1">
    <property type="nucleotide sequence ID" value="NZ_QRHN01000007.1"/>
</dbReference>
<feature type="domain" description="Glycosyltransferase 2-like" evidence="1">
    <location>
        <begin position="5"/>
        <end position="142"/>
    </location>
</feature>
<dbReference type="Gene3D" id="3.90.550.10">
    <property type="entry name" value="Spore Coat Polysaccharide Biosynthesis Protein SpsA, Chain A"/>
    <property type="match status" value="1"/>
</dbReference>
<dbReference type="PANTHER" id="PTHR22916:SF3">
    <property type="entry name" value="UDP-GLCNAC:BETAGAL BETA-1,3-N-ACETYLGLUCOSAMINYLTRANSFERASE-LIKE PROTEIN 1"/>
    <property type="match status" value="1"/>
</dbReference>
<proteinExistence type="predicted"/>
<dbReference type="SUPFAM" id="SSF53448">
    <property type="entry name" value="Nucleotide-diphospho-sugar transferases"/>
    <property type="match status" value="1"/>
</dbReference>
<evidence type="ECO:0000313" key="3">
    <source>
        <dbReference type="EMBL" id="RHF79154.1"/>
    </source>
</evidence>
<evidence type="ECO:0000313" key="5">
    <source>
        <dbReference type="Proteomes" id="UP000285666"/>
    </source>
</evidence>
<name>A0A3E4F7H4_9FIRM</name>
<reference evidence="4 5" key="1">
    <citation type="submission" date="2018-08" db="EMBL/GenBank/DDBJ databases">
        <title>A genome reference for cultivated species of the human gut microbiota.</title>
        <authorList>
            <person name="Zou Y."/>
            <person name="Xue W."/>
            <person name="Luo G."/>
        </authorList>
    </citation>
    <scope>NUCLEOTIDE SEQUENCE [LARGE SCALE GENOMIC DNA]</scope>
    <source>
        <strain evidence="3 5">AM23-7AC</strain>
        <strain evidence="2 4">TM09-19AC</strain>
    </source>
</reference>
<dbReference type="GO" id="GO:0016758">
    <property type="term" value="F:hexosyltransferase activity"/>
    <property type="evidence" value="ECO:0007669"/>
    <property type="project" value="UniProtKB-ARBA"/>
</dbReference>
<evidence type="ECO:0000313" key="4">
    <source>
        <dbReference type="Proteomes" id="UP000260664"/>
    </source>
</evidence>
<dbReference type="Proteomes" id="UP000260664">
    <property type="component" value="Unassembled WGS sequence"/>
</dbReference>
<dbReference type="AlphaFoldDB" id="A0A3E4F7H4"/>
<dbReference type="EMBL" id="QSOI01000005">
    <property type="protein sequence ID" value="RGI85027.1"/>
    <property type="molecule type" value="Genomic_DNA"/>
</dbReference>
<dbReference type="EMBL" id="QRHN01000007">
    <property type="protein sequence ID" value="RHF79154.1"/>
    <property type="molecule type" value="Genomic_DNA"/>
</dbReference>
<evidence type="ECO:0000313" key="2">
    <source>
        <dbReference type="EMBL" id="RGI85027.1"/>
    </source>
</evidence>
<dbReference type="InterPro" id="IPR029044">
    <property type="entry name" value="Nucleotide-diphossugar_trans"/>
</dbReference>